<protein>
    <submittedName>
        <fullName evidence="1">Uncharacterized protein</fullName>
    </submittedName>
</protein>
<gene>
    <name evidence="1" type="ORF">KTH64_10440</name>
</gene>
<name>A0AAW5R9F5_ACIJU</name>
<comment type="caution">
    <text evidence="1">The sequence shown here is derived from an EMBL/GenBank/DDBJ whole genome shotgun (WGS) entry which is preliminary data.</text>
</comment>
<sequence>MPIETNNLVLYKSERLTDTTDGGGKYSGQVVVDGESNNLFPDVSELDRTMGRVSMRKIYAGVNSVDTDALMGSTVFVSKNPDDPNVSALLFSTESHVDTRDSAQNRVENYLAKGGQIAGTPLDTLWQGMKIIQVAMFKNEIEANVGDTIVLISNEGKSNEYEQYVRITKVETRIAIMIVDGKEVEYKVATYDLNDPLEIDFVGLSASQWYSGTKSTTIIRDTLVADTGKYYASTDLVEDANVGQFTVQAASMFSQLVPAAQIETPLVDLNASSESIALVSGNANKITIAYSTTIGTSQNLYIGSSVIPSSVSFTLFGNAIADQGGLLKKSDGTQVGTIDYQRGLIQWTSSAGSGSTSLSITFRPAAAPTQPMHTYAVPVTQNNQSLNWTGVLIPIPAPGSLSVSYMSQGKFYTLKDNGSGQLKGSSDSYGAGTINYVTGSWLVTLGALPDVDTPILLLWGTPISTFERADLAVLPAAIEFDLNQLGIAASSVTVNWLLEGVAKSATSNAQGQFTGDATGTVNYATGVGRIIPNKLPQKATVFTINYSFGDPKSQTVSDVTPNGSQQLSFNIGTGAAIEPNSVELKIPVYEYPTSSPDNFQLVTLFDVPINATTGNLIDRLGNVQGTITYASGACVVTPVLEQIAYRQSYMSATYVSG</sequence>
<dbReference type="Proteomes" id="UP001208534">
    <property type="component" value="Unassembled WGS sequence"/>
</dbReference>
<evidence type="ECO:0000313" key="2">
    <source>
        <dbReference type="Proteomes" id="UP001208534"/>
    </source>
</evidence>
<evidence type="ECO:0000313" key="1">
    <source>
        <dbReference type="EMBL" id="MCU4397358.1"/>
    </source>
</evidence>
<proteinExistence type="predicted"/>
<reference evidence="1" key="1">
    <citation type="submission" date="2021-06" db="EMBL/GenBank/DDBJ databases">
        <title>Propagation of a rapidly emergent carbapenem-resistant Acinetobacter baumannii lineage by various extra-hospital transmission networks.</title>
        <authorList>
            <person name="Calix J."/>
        </authorList>
    </citation>
    <scope>NUCLEOTIDE SEQUENCE</scope>
    <source>
        <strain evidence="1">WU_MDCI_Aw63</strain>
    </source>
</reference>
<accession>A0AAW5R9F5</accession>
<dbReference type="EMBL" id="JAHPRE010000039">
    <property type="protein sequence ID" value="MCU4397358.1"/>
    <property type="molecule type" value="Genomic_DNA"/>
</dbReference>
<organism evidence="1 2">
    <name type="scientific">Acinetobacter junii</name>
    <dbReference type="NCBI Taxonomy" id="40215"/>
    <lineage>
        <taxon>Bacteria</taxon>
        <taxon>Pseudomonadati</taxon>
        <taxon>Pseudomonadota</taxon>
        <taxon>Gammaproteobacteria</taxon>
        <taxon>Moraxellales</taxon>
        <taxon>Moraxellaceae</taxon>
        <taxon>Acinetobacter</taxon>
    </lineage>
</organism>
<dbReference type="AlphaFoldDB" id="A0AAW5R9F5"/>
<dbReference type="RefSeq" id="WP_262579065.1">
    <property type="nucleotide sequence ID" value="NZ_JAHPRE010000039.1"/>
</dbReference>